<feature type="non-terminal residue" evidence="1">
    <location>
        <position position="263"/>
    </location>
</feature>
<evidence type="ECO:0000313" key="1">
    <source>
        <dbReference type="EMBL" id="GAF76899.1"/>
    </source>
</evidence>
<dbReference type="Pfam" id="PF07676">
    <property type="entry name" value="PD40"/>
    <property type="match status" value="2"/>
</dbReference>
<dbReference type="Gene3D" id="2.120.10.30">
    <property type="entry name" value="TolB, C-terminal domain"/>
    <property type="match status" value="1"/>
</dbReference>
<protein>
    <recommendedName>
        <fullName evidence="2">Dipeptidylpeptidase IV N-terminal domain-containing protein</fullName>
    </recommendedName>
</protein>
<sequence length="263" mass="29813">MKTIKKIIVILLTLVISTMPVLAQERVEDKSGFPILKGPYLGQKPPGMTPELFAPEIMDAEHGYHFPVIFSPDLTEAFWKPMERGHHGFMYSKMGDGVWSPPRRIKFGMEMSIGDAAFSPDGNRLYFLSFQPPKAGAVERERIWFVERTVDGWSEPKLIDQVIFAHPTHWTFSFAKNGNLYFTSEIEGVRGEQDIYVSRFDGEKYLAPEDLGKAINSDGKDLAPFIAPDESYLIFTRIGKDTKKTDLYISFKKSDGSWTSALD</sequence>
<dbReference type="EMBL" id="BARS01009598">
    <property type="protein sequence ID" value="GAF76899.1"/>
    <property type="molecule type" value="Genomic_DNA"/>
</dbReference>
<reference evidence="1" key="1">
    <citation type="journal article" date="2014" name="Front. Microbiol.">
        <title>High frequency of phylogenetically diverse reductive dehalogenase-homologous genes in deep subseafloor sedimentary metagenomes.</title>
        <authorList>
            <person name="Kawai M."/>
            <person name="Futagami T."/>
            <person name="Toyoda A."/>
            <person name="Takaki Y."/>
            <person name="Nishi S."/>
            <person name="Hori S."/>
            <person name="Arai W."/>
            <person name="Tsubouchi T."/>
            <person name="Morono Y."/>
            <person name="Uchiyama I."/>
            <person name="Ito T."/>
            <person name="Fujiyama A."/>
            <person name="Inagaki F."/>
            <person name="Takami H."/>
        </authorList>
    </citation>
    <scope>NUCLEOTIDE SEQUENCE</scope>
    <source>
        <strain evidence="1">Expedition CK06-06</strain>
    </source>
</reference>
<dbReference type="SUPFAM" id="SSF82171">
    <property type="entry name" value="DPP6 N-terminal domain-like"/>
    <property type="match status" value="1"/>
</dbReference>
<dbReference type="AlphaFoldDB" id="X0S7B5"/>
<accession>X0S7B5</accession>
<evidence type="ECO:0008006" key="2">
    <source>
        <dbReference type="Google" id="ProtNLM"/>
    </source>
</evidence>
<dbReference type="InterPro" id="IPR011659">
    <property type="entry name" value="WD40"/>
</dbReference>
<name>X0S7B5_9ZZZZ</name>
<dbReference type="InterPro" id="IPR011042">
    <property type="entry name" value="6-blade_b-propeller_TolB-like"/>
</dbReference>
<proteinExistence type="predicted"/>
<gene>
    <name evidence="1" type="ORF">S01H1_18015</name>
</gene>
<organism evidence="1">
    <name type="scientific">marine sediment metagenome</name>
    <dbReference type="NCBI Taxonomy" id="412755"/>
    <lineage>
        <taxon>unclassified sequences</taxon>
        <taxon>metagenomes</taxon>
        <taxon>ecological metagenomes</taxon>
    </lineage>
</organism>
<comment type="caution">
    <text evidence="1">The sequence shown here is derived from an EMBL/GenBank/DDBJ whole genome shotgun (WGS) entry which is preliminary data.</text>
</comment>